<evidence type="ECO:0000313" key="3">
    <source>
        <dbReference type="EMBL" id="ADI20660.1"/>
    </source>
</evidence>
<keyword evidence="1" id="KW-0328">Glycosyltransferase</keyword>
<dbReference type="Gene3D" id="3.40.1030.10">
    <property type="entry name" value="Nucleoside phosphorylase/phosphoribosyltransferase catalytic domain"/>
    <property type="match status" value="1"/>
</dbReference>
<dbReference type="InterPro" id="IPR035902">
    <property type="entry name" value="Nuc_phospho_transferase"/>
</dbReference>
<dbReference type="SUPFAM" id="SSF52418">
    <property type="entry name" value="Nucleoside phosphorylase/phosphoribosyltransferase catalytic domain"/>
    <property type="match status" value="1"/>
</dbReference>
<sequence>MVALNAGATLYAADVVISVGDGVDRARTVLDAGDAVSKLEELASYTQRFG</sequence>
<name>E0Y1W9_9GAMM</name>
<dbReference type="AlphaFoldDB" id="E0Y1W9"/>
<accession>E0Y1W9</accession>
<proteinExistence type="predicted"/>
<evidence type="ECO:0008006" key="4">
    <source>
        <dbReference type="Google" id="ProtNLM"/>
    </source>
</evidence>
<protein>
    <recommendedName>
        <fullName evidence="4">Anthranilate phosphoribosyltransferase</fullName>
    </recommendedName>
</protein>
<dbReference type="GO" id="GO:0016757">
    <property type="term" value="F:glycosyltransferase activity"/>
    <property type="evidence" value="ECO:0007669"/>
    <property type="project" value="UniProtKB-KW"/>
</dbReference>
<reference evidence="3" key="1">
    <citation type="journal article" date="2011" name="Environ. Microbiol.">
        <title>Time-series analyses of Monterey Bay coastal microbial picoplankton using a 'genome proxy' microarray.</title>
        <authorList>
            <person name="Rich V.I."/>
            <person name="Pham V.D."/>
            <person name="Eppley J."/>
            <person name="Shi Y."/>
            <person name="DeLong E.F."/>
        </authorList>
    </citation>
    <scope>NUCLEOTIDE SEQUENCE</scope>
</reference>
<evidence type="ECO:0000256" key="2">
    <source>
        <dbReference type="ARBA" id="ARBA00022679"/>
    </source>
</evidence>
<keyword evidence="2" id="KW-0808">Transferase</keyword>
<dbReference type="EMBL" id="GU474945">
    <property type="protein sequence ID" value="ADI20660.1"/>
    <property type="molecule type" value="Genomic_DNA"/>
</dbReference>
<organism evidence="3">
    <name type="scientific">uncultured gamma proteobacterium EF100_93H11</name>
    <dbReference type="NCBI Taxonomy" id="710976"/>
    <lineage>
        <taxon>Bacteria</taxon>
        <taxon>Pseudomonadati</taxon>
        <taxon>Pseudomonadota</taxon>
        <taxon>Gammaproteobacteria</taxon>
        <taxon>environmental samples</taxon>
    </lineage>
</organism>
<evidence type="ECO:0000256" key="1">
    <source>
        <dbReference type="ARBA" id="ARBA00022676"/>
    </source>
</evidence>